<sequence length="187" mass="20650">MAQTPVVPFGIVIEGRPLISEFRVVDATKAAVEVQYPVQVAELVFFLLPTSPLPPGTGAALYYSAPRFQNWEYIGAVEPAAPSAILRTGWPTDEALQQCPMVQLGVSIESLDTINNLKAAGSRDGDRRFFALQVARDLFRFISSFSTTQNTGEQELLVAPANVLDRWIARFEAKYARDPNFIFKPAD</sequence>
<dbReference type="PANTHER" id="PTHR12925:SF0">
    <property type="entry name" value="PROTEIN HIKESHI"/>
    <property type="match status" value="1"/>
</dbReference>
<dbReference type="EMBL" id="JAFCMP010000062">
    <property type="protein sequence ID" value="KAG5188834.1"/>
    <property type="molecule type" value="Genomic_DNA"/>
</dbReference>
<dbReference type="InterPro" id="IPR048364">
    <property type="entry name" value="Hikeshi-like_C"/>
</dbReference>
<dbReference type="InterPro" id="IPR031318">
    <property type="entry name" value="OPI10"/>
</dbReference>
<proteinExistence type="inferred from homology"/>
<reference evidence="4" key="1">
    <citation type="submission" date="2021-02" db="EMBL/GenBank/DDBJ databases">
        <title>First Annotated Genome of the Yellow-green Alga Tribonema minus.</title>
        <authorList>
            <person name="Mahan K.M."/>
        </authorList>
    </citation>
    <scope>NUCLEOTIDE SEQUENCE</scope>
    <source>
        <strain evidence="4">UTEX B ZZ1240</strain>
    </source>
</reference>
<evidence type="ECO:0000313" key="4">
    <source>
        <dbReference type="EMBL" id="KAG5188834.1"/>
    </source>
</evidence>
<dbReference type="OrthoDB" id="10248398at2759"/>
<keyword evidence="5" id="KW-1185">Reference proteome</keyword>
<dbReference type="Pfam" id="PF21057">
    <property type="entry name" value="Hikeshi-like_C"/>
    <property type="match status" value="1"/>
</dbReference>
<evidence type="ECO:0000313" key="5">
    <source>
        <dbReference type="Proteomes" id="UP000664859"/>
    </source>
</evidence>
<gene>
    <name evidence="4" type="ORF">JKP88DRAFT_303547</name>
</gene>
<dbReference type="PANTHER" id="PTHR12925">
    <property type="entry name" value="HIKESHI FAMILY MEMBER"/>
    <property type="match status" value="1"/>
</dbReference>
<dbReference type="Pfam" id="PF05603">
    <property type="entry name" value="Hikeshi-like_N"/>
    <property type="match status" value="1"/>
</dbReference>
<comment type="similarity">
    <text evidence="1">Belongs to the OPI10 family.</text>
</comment>
<dbReference type="Proteomes" id="UP000664859">
    <property type="component" value="Unassembled WGS sequence"/>
</dbReference>
<feature type="domain" description="Hikeshi-like C-terminal" evidence="3">
    <location>
        <begin position="130"/>
        <end position="182"/>
    </location>
</feature>
<protein>
    <recommendedName>
        <fullName evidence="6">Hikeshi-like domain-containing protein</fullName>
    </recommendedName>
</protein>
<evidence type="ECO:0008006" key="6">
    <source>
        <dbReference type="Google" id="ProtNLM"/>
    </source>
</evidence>
<evidence type="ECO:0000259" key="2">
    <source>
        <dbReference type="Pfam" id="PF05603"/>
    </source>
</evidence>
<evidence type="ECO:0000259" key="3">
    <source>
        <dbReference type="Pfam" id="PF21057"/>
    </source>
</evidence>
<organism evidence="4 5">
    <name type="scientific">Tribonema minus</name>
    <dbReference type="NCBI Taxonomy" id="303371"/>
    <lineage>
        <taxon>Eukaryota</taxon>
        <taxon>Sar</taxon>
        <taxon>Stramenopiles</taxon>
        <taxon>Ochrophyta</taxon>
        <taxon>PX clade</taxon>
        <taxon>Xanthophyceae</taxon>
        <taxon>Tribonematales</taxon>
        <taxon>Tribonemataceae</taxon>
        <taxon>Tribonema</taxon>
    </lineage>
</organism>
<name>A0A835ZAF1_9STRA</name>
<dbReference type="GO" id="GO:0006606">
    <property type="term" value="P:protein import into nucleus"/>
    <property type="evidence" value="ECO:0007669"/>
    <property type="project" value="TreeGrafter"/>
</dbReference>
<dbReference type="GO" id="GO:0005829">
    <property type="term" value="C:cytosol"/>
    <property type="evidence" value="ECO:0007669"/>
    <property type="project" value="TreeGrafter"/>
</dbReference>
<dbReference type="GO" id="GO:0005634">
    <property type="term" value="C:nucleus"/>
    <property type="evidence" value="ECO:0007669"/>
    <property type="project" value="TreeGrafter"/>
</dbReference>
<comment type="caution">
    <text evidence="4">The sequence shown here is derived from an EMBL/GenBank/DDBJ whole genome shotgun (WGS) entry which is preliminary data.</text>
</comment>
<dbReference type="AlphaFoldDB" id="A0A835ZAF1"/>
<evidence type="ECO:0000256" key="1">
    <source>
        <dbReference type="ARBA" id="ARBA00006623"/>
    </source>
</evidence>
<accession>A0A835ZAF1</accession>
<dbReference type="GO" id="GO:0061608">
    <property type="term" value="F:nuclear import signal receptor activity"/>
    <property type="evidence" value="ECO:0007669"/>
    <property type="project" value="TreeGrafter"/>
</dbReference>
<feature type="domain" description="Hikeshi-like N-terminal" evidence="2">
    <location>
        <begin position="12"/>
        <end position="116"/>
    </location>
</feature>
<dbReference type="InterPro" id="IPR008493">
    <property type="entry name" value="Hikeshi-like_N"/>
</dbReference>